<dbReference type="Pfam" id="PF00171">
    <property type="entry name" value="Aldedh"/>
    <property type="match status" value="1"/>
</dbReference>
<evidence type="ECO:0000256" key="2">
    <source>
        <dbReference type="ARBA" id="ARBA00023002"/>
    </source>
</evidence>
<dbReference type="AlphaFoldDB" id="A0A1C4V8N2"/>
<dbReference type="Gene3D" id="3.40.605.10">
    <property type="entry name" value="Aldehyde Dehydrogenase, Chain A, domain 1"/>
    <property type="match status" value="1"/>
</dbReference>
<reference evidence="7" key="1">
    <citation type="submission" date="2016-06" db="EMBL/GenBank/DDBJ databases">
        <authorList>
            <person name="Varghese N."/>
            <person name="Submissions Spin"/>
        </authorList>
    </citation>
    <scope>NUCLEOTIDE SEQUENCE [LARGE SCALE GENOMIC DNA]</scope>
    <source>
        <strain evidence="7">DSM 43168</strain>
    </source>
</reference>
<evidence type="ECO:0000256" key="3">
    <source>
        <dbReference type="PROSITE-ProRule" id="PRU10007"/>
    </source>
</evidence>
<dbReference type="InterPro" id="IPR016162">
    <property type="entry name" value="Ald_DH_N"/>
</dbReference>
<dbReference type="PANTHER" id="PTHR42804">
    <property type="entry name" value="ALDEHYDE DEHYDROGENASE"/>
    <property type="match status" value="1"/>
</dbReference>
<dbReference type="InterPro" id="IPR016161">
    <property type="entry name" value="Ald_DH/histidinol_DH"/>
</dbReference>
<evidence type="ECO:0000313" key="6">
    <source>
        <dbReference type="EMBL" id="SCE80105.1"/>
    </source>
</evidence>
<proteinExistence type="inferred from homology"/>
<protein>
    <submittedName>
        <fullName evidence="6">Acyl-CoA reductase</fullName>
    </submittedName>
</protein>
<dbReference type="CDD" id="cd07139">
    <property type="entry name" value="ALDH_AldA-Rv0768"/>
    <property type="match status" value="1"/>
</dbReference>
<name>A0A1C4V8N2_9ACTN</name>
<keyword evidence="7" id="KW-1185">Reference proteome</keyword>
<comment type="similarity">
    <text evidence="1 4">Belongs to the aldehyde dehydrogenase family.</text>
</comment>
<evidence type="ECO:0000256" key="4">
    <source>
        <dbReference type="RuleBase" id="RU003345"/>
    </source>
</evidence>
<keyword evidence="2 4" id="KW-0560">Oxidoreductase</keyword>
<dbReference type="FunFam" id="3.40.605.10:FF:000007">
    <property type="entry name" value="NAD/NADP-dependent betaine aldehyde dehydrogenase"/>
    <property type="match status" value="1"/>
</dbReference>
<sequence length="493" mass="52148">MAGLDPAITHRDGLFVDGALLPARSADVIELVSPSTEKVIGRVPNASPEDVDIAVASARRAFTDATGWRTWAPADRAAAMERLADLMQERDADLTILLAHEIGRPVGVSASRPSRASELLRYFAALGRSLVGEEVRVVPERRPPTGVRRSMVRRQPRGVTAAIVPYNGTLMLGMYKIGPTLALGGTVVLKPPPQAPLEAYLIAEAAIEVGIPPGVLNVVPGGRAAGEALVAHPGVDIVGFTGSTQAGREIARQCATTMKPAVLELGGKSAAVLLDDADLDRFAAALPALGYLFSGQNCFINSRIVVPRARLDEVTDVVAEVSRRLRVGDPFDPATQLGPLISRAHRDRVEMHIAAARDEGARLVAGGARPDLDCGWYVEPTVFTDVRNDLRLCREEIFGPVLAIIPAADEDEAVAIANDSEFGLAGSVWSADEARAIAVAGRLDTGTVGINGFGFNSAAPFEGRRNSGLGVELGVEGFAAYVQHQSLHLIGER</sequence>
<accession>A0A1C4V8N2</accession>
<evidence type="ECO:0000256" key="1">
    <source>
        <dbReference type="ARBA" id="ARBA00009986"/>
    </source>
</evidence>
<dbReference type="SUPFAM" id="SSF53720">
    <property type="entry name" value="ALDH-like"/>
    <property type="match status" value="1"/>
</dbReference>
<dbReference type="Gene3D" id="3.40.309.10">
    <property type="entry name" value="Aldehyde Dehydrogenase, Chain A, domain 2"/>
    <property type="match status" value="1"/>
</dbReference>
<feature type="domain" description="Aldehyde dehydrogenase" evidence="5">
    <location>
        <begin position="27"/>
        <end position="485"/>
    </location>
</feature>
<gene>
    <name evidence="6" type="ORF">GA0070563_102101</name>
</gene>
<evidence type="ECO:0000313" key="7">
    <source>
        <dbReference type="Proteomes" id="UP000183585"/>
    </source>
</evidence>
<dbReference type="EMBL" id="FMCT01000002">
    <property type="protein sequence ID" value="SCE80105.1"/>
    <property type="molecule type" value="Genomic_DNA"/>
</dbReference>
<evidence type="ECO:0000259" key="5">
    <source>
        <dbReference type="Pfam" id="PF00171"/>
    </source>
</evidence>
<organism evidence="6 7">
    <name type="scientific">Micromonospora carbonacea</name>
    <dbReference type="NCBI Taxonomy" id="47853"/>
    <lineage>
        <taxon>Bacteria</taxon>
        <taxon>Bacillati</taxon>
        <taxon>Actinomycetota</taxon>
        <taxon>Actinomycetes</taxon>
        <taxon>Micromonosporales</taxon>
        <taxon>Micromonosporaceae</taxon>
        <taxon>Micromonospora</taxon>
    </lineage>
</organism>
<dbReference type="PROSITE" id="PS00687">
    <property type="entry name" value="ALDEHYDE_DEHYDR_GLU"/>
    <property type="match status" value="1"/>
</dbReference>
<dbReference type="GO" id="GO:0016620">
    <property type="term" value="F:oxidoreductase activity, acting on the aldehyde or oxo group of donors, NAD or NADP as acceptor"/>
    <property type="evidence" value="ECO:0007669"/>
    <property type="project" value="InterPro"/>
</dbReference>
<dbReference type="Proteomes" id="UP000183585">
    <property type="component" value="Unassembled WGS sequence"/>
</dbReference>
<dbReference type="PANTHER" id="PTHR42804:SF1">
    <property type="entry name" value="ALDEHYDE DEHYDROGENASE-RELATED"/>
    <property type="match status" value="1"/>
</dbReference>
<feature type="active site" evidence="3">
    <location>
        <position position="264"/>
    </location>
</feature>
<dbReference type="FunFam" id="3.40.309.10:FF:000009">
    <property type="entry name" value="Aldehyde dehydrogenase A"/>
    <property type="match status" value="1"/>
</dbReference>
<dbReference type="InterPro" id="IPR029510">
    <property type="entry name" value="Ald_DH_CS_GLU"/>
</dbReference>
<dbReference type="InterPro" id="IPR016163">
    <property type="entry name" value="Ald_DH_C"/>
</dbReference>
<dbReference type="InterPro" id="IPR015590">
    <property type="entry name" value="Aldehyde_DH_dom"/>
</dbReference>